<dbReference type="RefSeq" id="WP_319167269.1">
    <property type="nucleotide sequence ID" value="NZ_JARAWP010000040.1"/>
</dbReference>
<dbReference type="InterPro" id="IPR007278">
    <property type="entry name" value="DUF397"/>
</dbReference>
<reference evidence="2 3" key="1">
    <citation type="journal article" date="2023" name="Microb. Genom.">
        <title>Mesoterricola silvestris gen. nov., sp. nov., Mesoterricola sediminis sp. nov., Geothrix oryzae sp. nov., Geothrix edaphica sp. nov., Geothrix rubra sp. nov., and Geothrix limicola sp. nov., six novel members of Acidobacteriota isolated from soils.</title>
        <authorList>
            <person name="Weisberg A.J."/>
            <person name="Pearce E."/>
            <person name="Kramer C.G."/>
            <person name="Chang J.H."/>
            <person name="Clarke C.R."/>
        </authorList>
    </citation>
    <scope>NUCLEOTIDE SEQUENCE [LARGE SCALE GENOMIC DNA]</scope>
    <source>
        <strain evidence="2 3">NB05-1H</strain>
    </source>
</reference>
<name>A0ABU4MAH3_9ACTN</name>
<comment type="caution">
    <text evidence="2">The sequence shown here is derived from an EMBL/GenBank/DDBJ whole genome shotgun (WGS) entry which is preliminary data.</text>
</comment>
<gene>
    <name evidence="2" type="ORF">PV666_44705</name>
</gene>
<proteinExistence type="predicted"/>
<protein>
    <submittedName>
        <fullName evidence="2">DUF397 domain-containing protein</fullName>
    </submittedName>
</protein>
<evidence type="ECO:0000259" key="1">
    <source>
        <dbReference type="Pfam" id="PF04149"/>
    </source>
</evidence>
<sequence length="83" mass="9013">MTAKDETTRTLAAAVWRTSTYSDGGQQCVEVATNLPDVVPVRDSKKRELRFPRDAECVGRGSDGSHERNIDHGCPQKVLAGVA</sequence>
<keyword evidence="3" id="KW-1185">Reference proteome</keyword>
<dbReference type="Proteomes" id="UP001272987">
    <property type="component" value="Unassembled WGS sequence"/>
</dbReference>
<feature type="domain" description="DUF397" evidence="1">
    <location>
        <begin position="14"/>
        <end position="53"/>
    </location>
</feature>
<accession>A0ABU4MAH3</accession>
<evidence type="ECO:0000313" key="3">
    <source>
        <dbReference type="Proteomes" id="UP001272987"/>
    </source>
</evidence>
<dbReference type="EMBL" id="JARAWP010000040">
    <property type="protein sequence ID" value="MDX3024918.1"/>
    <property type="molecule type" value="Genomic_DNA"/>
</dbReference>
<evidence type="ECO:0000313" key="2">
    <source>
        <dbReference type="EMBL" id="MDX3024918.1"/>
    </source>
</evidence>
<organism evidence="2 3">
    <name type="scientific">Streptomyces acidiscabies</name>
    <dbReference type="NCBI Taxonomy" id="42234"/>
    <lineage>
        <taxon>Bacteria</taxon>
        <taxon>Bacillati</taxon>
        <taxon>Actinomycetota</taxon>
        <taxon>Actinomycetes</taxon>
        <taxon>Kitasatosporales</taxon>
        <taxon>Streptomycetaceae</taxon>
        <taxon>Streptomyces</taxon>
    </lineage>
</organism>
<dbReference type="Pfam" id="PF04149">
    <property type="entry name" value="DUF397"/>
    <property type="match status" value="1"/>
</dbReference>